<dbReference type="InterPro" id="IPR032805">
    <property type="entry name" value="Wax_synthase_dom"/>
</dbReference>
<evidence type="ECO:0000313" key="9">
    <source>
        <dbReference type="EMBL" id="KAF9890957.1"/>
    </source>
</evidence>
<feature type="transmembrane region" description="Helical" evidence="7">
    <location>
        <begin position="33"/>
        <end position="51"/>
    </location>
</feature>
<dbReference type="Proteomes" id="UP001194746">
    <property type="component" value="Unassembled WGS sequence"/>
</dbReference>
<evidence type="ECO:0000256" key="2">
    <source>
        <dbReference type="ARBA" id="ARBA00007282"/>
    </source>
</evidence>
<sequence length="453" mass="51626">MADPPPSSYIHIIRTNRHRLETLIHEGKYKPVFVWHLVLLTALPLMALLVPRRNGARYVRRVVLGLVLSMNIEALRYRRALLGANGYMVGLITTWWTIWTATLLVFHDPELEFRRIERAPTNPSTQPNGYSQNTSKATDNFKWQSYPRPFRHRLNWALGLLLNMRGPEWNWRISSLDPLPPALVHEPRIKQTRTELASVSPDARTRLRSVARVWLKAYFALDIVKVIMMQDPYFWGVIDCSTPFPFSLLPAQITPSVVYIYRFIMTGTGIFVALTYVCALNPLIFLGLSVAFPRASRAVTATPLDAPWIYADIFGQFSIPVLDHGLAGCWSQWWHQLFRFGFTSTASWLLSWLPRRYATHPDVKRIGMAFVAFGLSGLVHATGSYTQLSETSPVSGTWRFFILQAVGIVIQGSIVKLVVPAILPREVVVARWMRRMANVLFATGWLLFTAGYD</sequence>
<evidence type="ECO:0000256" key="3">
    <source>
        <dbReference type="ARBA" id="ARBA00022679"/>
    </source>
</evidence>
<dbReference type="PANTHER" id="PTHR31595:SF67">
    <property type="entry name" value="WAX SYNTHASE DOMAIN-CONTAINING PROTEIN"/>
    <property type="match status" value="1"/>
</dbReference>
<dbReference type="PANTHER" id="PTHR31595">
    <property type="entry name" value="LONG-CHAIN-ALCOHOL O-FATTY-ACYLTRANSFERASE 3-RELATED"/>
    <property type="match status" value="1"/>
</dbReference>
<evidence type="ECO:0000259" key="8">
    <source>
        <dbReference type="Pfam" id="PF13813"/>
    </source>
</evidence>
<evidence type="ECO:0000256" key="7">
    <source>
        <dbReference type="SAM" id="Phobius"/>
    </source>
</evidence>
<keyword evidence="10" id="KW-1185">Reference proteome</keyword>
<proteinExistence type="inferred from homology"/>
<dbReference type="EMBL" id="VCAU01000022">
    <property type="protein sequence ID" value="KAF9890957.1"/>
    <property type="molecule type" value="Genomic_DNA"/>
</dbReference>
<comment type="similarity">
    <text evidence="2">Belongs to the wax synthase family.</text>
</comment>
<feature type="transmembrane region" description="Helical" evidence="7">
    <location>
        <begin position="270"/>
        <end position="292"/>
    </location>
</feature>
<accession>A0AAD4CSK7</accession>
<feature type="transmembrane region" description="Helical" evidence="7">
    <location>
        <begin position="87"/>
        <end position="106"/>
    </location>
</feature>
<organism evidence="9 10">
    <name type="scientific">Aspergillus nanangensis</name>
    <dbReference type="NCBI Taxonomy" id="2582783"/>
    <lineage>
        <taxon>Eukaryota</taxon>
        <taxon>Fungi</taxon>
        <taxon>Dikarya</taxon>
        <taxon>Ascomycota</taxon>
        <taxon>Pezizomycotina</taxon>
        <taxon>Eurotiomycetes</taxon>
        <taxon>Eurotiomycetidae</taxon>
        <taxon>Eurotiales</taxon>
        <taxon>Aspergillaceae</taxon>
        <taxon>Aspergillus</taxon>
        <taxon>Aspergillus subgen. Circumdati</taxon>
    </lineage>
</organism>
<evidence type="ECO:0000313" key="10">
    <source>
        <dbReference type="Proteomes" id="UP001194746"/>
    </source>
</evidence>
<protein>
    <recommendedName>
        <fullName evidence="8">Wax synthase domain-containing protein</fullName>
    </recommendedName>
</protein>
<dbReference type="GO" id="GO:0008374">
    <property type="term" value="F:O-acyltransferase activity"/>
    <property type="evidence" value="ECO:0007669"/>
    <property type="project" value="InterPro"/>
</dbReference>
<dbReference type="Pfam" id="PF13813">
    <property type="entry name" value="MBOAT_2"/>
    <property type="match status" value="1"/>
</dbReference>
<dbReference type="GO" id="GO:0006629">
    <property type="term" value="P:lipid metabolic process"/>
    <property type="evidence" value="ECO:0007669"/>
    <property type="project" value="InterPro"/>
</dbReference>
<evidence type="ECO:0000256" key="4">
    <source>
        <dbReference type="ARBA" id="ARBA00022692"/>
    </source>
</evidence>
<dbReference type="InterPro" id="IPR044851">
    <property type="entry name" value="Wax_synthase"/>
</dbReference>
<evidence type="ECO:0000256" key="1">
    <source>
        <dbReference type="ARBA" id="ARBA00004141"/>
    </source>
</evidence>
<keyword evidence="5 7" id="KW-1133">Transmembrane helix</keyword>
<name>A0AAD4CSK7_ASPNN</name>
<gene>
    <name evidence="9" type="ORF">FE257_005214</name>
</gene>
<comment type="caution">
    <text evidence="9">The sequence shown here is derived from an EMBL/GenBank/DDBJ whole genome shotgun (WGS) entry which is preliminary data.</text>
</comment>
<feature type="transmembrane region" description="Helical" evidence="7">
    <location>
        <begin position="366"/>
        <end position="388"/>
    </location>
</feature>
<dbReference type="GO" id="GO:0016020">
    <property type="term" value="C:membrane"/>
    <property type="evidence" value="ECO:0007669"/>
    <property type="project" value="UniProtKB-SubCell"/>
</dbReference>
<keyword evidence="3" id="KW-0808">Transferase</keyword>
<keyword evidence="4 7" id="KW-0812">Transmembrane</keyword>
<evidence type="ECO:0000256" key="6">
    <source>
        <dbReference type="ARBA" id="ARBA00023136"/>
    </source>
</evidence>
<feature type="transmembrane region" description="Helical" evidence="7">
    <location>
        <begin position="400"/>
        <end position="423"/>
    </location>
</feature>
<feature type="domain" description="Wax synthase" evidence="8">
    <location>
        <begin position="320"/>
        <end position="403"/>
    </location>
</feature>
<reference evidence="9" key="1">
    <citation type="journal article" date="2019" name="Beilstein J. Org. Chem.">
        <title>Nanangenines: drimane sesquiterpenoids as the dominant metabolite cohort of a novel Australian fungus, Aspergillus nanangensis.</title>
        <authorList>
            <person name="Lacey H.J."/>
            <person name="Gilchrist C.L.M."/>
            <person name="Crombie A."/>
            <person name="Kalaitzis J.A."/>
            <person name="Vuong D."/>
            <person name="Rutledge P.J."/>
            <person name="Turner P."/>
            <person name="Pitt J.I."/>
            <person name="Lacey E."/>
            <person name="Chooi Y.H."/>
            <person name="Piggott A.M."/>
        </authorList>
    </citation>
    <scope>NUCLEOTIDE SEQUENCE</scope>
    <source>
        <strain evidence="9">MST-FP2251</strain>
    </source>
</reference>
<comment type="subcellular location">
    <subcellularLocation>
        <location evidence="1">Membrane</location>
        <topology evidence="1">Multi-pass membrane protein</topology>
    </subcellularLocation>
</comment>
<feature type="transmembrane region" description="Helical" evidence="7">
    <location>
        <begin position="435"/>
        <end position="452"/>
    </location>
</feature>
<evidence type="ECO:0000256" key="5">
    <source>
        <dbReference type="ARBA" id="ARBA00022989"/>
    </source>
</evidence>
<reference evidence="9" key="2">
    <citation type="submission" date="2020-02" db="EMBL/GenBank/DDBJ databases">
        <authorList>
            <person name="Gilchrist C.L.M."/>
            <person name="Chooi Y.-H."/>
        </authorList>
    </citation>
    <scope>NUCLEOTIDE SEQUENCE</scope>
    <source>
        <strain evidence="9">MST-FP2251</strain>
    </source>
</reference>
<dbReference type="AlphaFoldDB" id="A0AAD4CSK7"/>
<keyword evidence="6 7" id="KW-0472">Membrane</keyword>